<proteinExistence type="inferred from homology"/>
<sequence>MNNTCRPSFATSNTRDMGVYLHIPFCRKKCSYCDFASYEGLEAYYDDYVTALCTEIKLWAKKYPESTSIPVQTIYFGGGTPTQLSIPQIEHILNVLYKHYPCNDVIEVSMEANPGEIDKSYLQDLKSLGVTRLSYGVQTFDDSLLTLLRRGHTSSMAKQAITDALSVGFQSVSGDLIYALPGQHLKDIETNVKTLVDLGVSHISIYGLQLEEGTNLHKQVEQGQLLLPSDDENEAMYDCMLDQLASYGFERYEISNFTNNQAYSHHNLRYWQYKEYLAFGAGAYSFYTDVRRNNEPYVVPYITRLRQELLPVVFEETISETRSVEDFCFLALRTKWGLSKLNFEQRFNQSLLTIFGNELEHLNKQGLLQQVNDSWCLTRDGAKHGNYVFSQFIR</sequence>
<dbReference type="EMBL" id="UHIO01000001">
    <property type="protein sequence ID" value="SUP41120.1"/>
    <property type="molecule type" value="Genomic_DNA"/>
</dbReference>
<keyword evidence="5 9" id="KW-0479">Metal-binding</keyword>
<dbReference type="SMART" id="SM00729">
    <property type="entry name" value="Elp3"/>
    <property type="match status" value="1"/>
</dbReference>
<evidence type="ECO:0000256" key="7">
    <source>
        <dbReference type="ARBA" id="ARBA00023014"/>
    </source>
</evidence>
<dbReference type="Gene3D" id="3.20.20.70">
    <property type="entry name" value="Aldolase class I"/>
    <property type="match status" value="1"/>
</dbReference>
<evidence type="ECO:0000256" key="6">
    <source>
        <dbReference type="ARBA" id="ARBA00023004"/>
    </source>
</evidence>
<keyword evidence="3 9" id="KW-0349">Heme</keyword>
<dbReference type="InterPro" id="IPR034505">
    <property type="entry name" value="Coproporphyrinogen-III_oxidase"/>
</dbReference>
<dbReference type="GO" id="GO:0004109">
    <property type="term" value="F:coproporphyrinogen oxidase activity"/>
    <property type="evidence" value="ECO:0007669"/>
    <property type="project" value="InterPro"/>
</dbReference>
<keyword evidence="7 9" id="KW-0411">Iron-sulfur</keyword>
<evidence type="ECO:0000313" key="11">
    <source>
        <dbReference type="EMBL" id="SUP41120.1"/>
    </source>
</evidence>
<dbReference type="InterPro" id="IPR007197">
    <property type="entry name" value="rSAM"/>
</dbReference>
<dbReference type="InterPro" id="IPR006638">
    <property type="entry name" value="Elp3/MiaA/NifB-like_rSAM"/>
</dbReference>
<evidence type="ECO:0000256" key="4">
    <source>
        <dbReference type="ARBA" id="ARBA00022691"/>
    </source>
</evidence>
<evidence type="ECO:0000256" key="9">
    <source>
        <dbReference type="RuleBase" id="RU364116"/>
    </source>
</evidence>
<dbReference type="Pfam" id="PF04055">
    <property type="entry name" value="Radical_SAM"/>
    <property type="match status" value="1"/>
</dbReference>
<evidence type="ECO:0000256" key="8">
    <source>
        <dbReference type="ARBA" id="ARBA00023186"/>
    </source>
</evidence>
<organism evidence="11 12">
    <name type="scientific">Veillonella criceti</name>
    <dbReference type="NCBI Taxonomy" id="103891"/>
    <lineage>
        <taxon>Bacteria</taxon>
        <taxon>Bacillati</taxon>
        <taxon>Bacillota</taxon>
        <taxon>Negativicutes</taxon>
        <taxon>Veillonellales</taxon>
        <taxon>Veillonellaceae</taxon>
        <taxon>Veillonella</taxon>
    </lineage>
</organism>
<reference evidence="11 12" key="1">
    <citation type="submission" date="2018-06" db="EMBL/GenBank/DDBJ databases">
        <authorList>
            <consortium name="Pathogen Informatics"/>
            <person name="Doyle S."/>
        </authorList>
    </citation>
    <scope>NUCLEOTIDE SEQUENCE [LARGE SCALE GENOMIC DNA]</scope>
    <source>
        <strain evidence="11 12">NCTC12020</strain>
    </source>
</reference>
<evidence type="ECO:0000256" key="1">
    <source>
        <dbReference type="ARBA" id="ARBA00006100"/>
    </source>
</evidence>
<dbReference type="GO" id="GO:0005737">
    <property type="term" value="C:cytoplasm"/>
    <property type="evidence" value="ECO:0007669"/>
    <property type="project" value="UniProtKB-SubCell"/>
</dbReference>
<evidence type="ECO:0000256" key="2">
    <source>
        <dbReference type="ARBA" id="ARBA00017228"/>
    </source>
</evidence>
<dbReference type="GO" id="GO:0006779">
    <property type="term" value="P:porphyrin-containing compound biosynthetic process"/>
    <property type="evidence" value="ECO:0007669"/>
    <property type="project" value="InterPro"/>
</dbReference>
<dbReference type="InterPro" id="IPR004559">
    <property type="entry name" value="HemW-like"/>
</dbReference>
<dbReference type="InterPro" id="IPR058240">
    <property type="entry name" value="rSAM_sf"/>
</dbReference>
<dbReference type="SFLD" id="SFLDG01065">
    <property type="entry name" value="anaerobic_coproporphyrinogen-I"/>
    <property type="match status" value="1"/>
</dbReference>
<evidence type="ECO:0000256" key="3">
    <source>
        <dbReference type="ARBA" id="ARBA00022617"/>
    </source>
</evidence>
<dbReference type="PANTHER" id="PTHR13932">
    <property type="entry name" value="COPROPORPHYRINIGEN III OXIDASE"/>
    <property type="match status" value="1"/>
</dbReference>
<dbReference type="SFLD" id="SFLDS00029">
    <property type="entry name" value="Radical_SAM"/>
    <property type="match status" value="1"/>
</dbReference>
<keyword evidence="8 9" id="KW-0143">Chaperone</keyword>
<dbReference type="NCBIfam" id="TIGR00539">
    <property type="entry name" value="hemN_rel"/>
    <property type="match status" value="1"/>
</dbReference>
<evidence type="ECO:0000259" key="10">
    <source>
        <dbReference type="PROSITE" id="PS51918"/>
    </source>
</evidence>
<dbReference type="InterPro" id="IPR010723">
    <property type="entry name" value="HemN_C"/>
</dbReference>
<comment type="similarity">
    <text evidence="1">Belongs to the anaerobic coproporphyrinogen-III oxidase family. HemW subfamily.</text>
</comment>
<name>A0A380NI75_9FIRM</name>
<keyword evidence="11" id="KW-0560">Oxidoreductase</keyword>
<keyword evidence="9" id="KW-0963">Cytoplasm</keyword>
<dbReference type="CDD" id="cd01335">
    <property type="entry name" value="Radical_SAM"/>
    <property type="match status" value="1"/>
</dbReference>
<gene>
    <name evidence="11" type="primary">hemN_2</name>
    <name evidence="11" type="ORF">NCTC12020_00489</name>
</gene>
<comment type="subcellular location">
    <subcellularLocation>
        <location evidence="9">Cytoplasm</location>
    </subcellularLocation>
</comment>
<dbReference type="AlphaFoldDB" id="A0A380NI75"/>
<accession>A0A380NI75</accession>
<comment type="function">
    <text evidence="9">Probably acts as a heme chaperone, transferring heme to an unknown acceptor. Binds one molecule of heme per monomer, possibly covalently. Binds 1 [4Fe-4S] cluster. The cluster is coordinated with 3 cysteines and an exchangeable S-adenosyl-L-methionine.</text>
</comment>
<dbReference type="SFLD" id="SFLDF00562">
    <property type="entry name" value="HemN-like__clustered_with_heat"/>
    <property type="match status" value="1"/>
</dbReference>
<dbReference type="PROSITE" id="PS51918">
    <property type="entry name" value="RADICAL_SAM"/>
    <property type="match status" value="1"/>
</dbReference>
<dbReference type="PANTHER" id="PTHR13932:SF5">
    <property type="entry name" value="RADICAL S-ADENOSYL METHIONINE DOMAIN-CONTAINING PROTEIN 1, MITOCHONDRIAL"/>
    <property type="match status" value="1"/>
</dbReference>
<protein>
    <recommendedName>
        <fullName evidence="2 9">Heme chaperone HemW</fullName>
    </recommendedName>
</protein>
<evidence type="ECO:0000256" key="5">
    <source>
        <dbReference type="ARBA" id="ARBA00022723"/>
    </source>
</evidence>
<dbReference type="InterPro" id="IPR013785">
    <property type="entry name" value="Aldolase_TIM"/>
</dbReference>
<keyword evidence="4 9" id="KW-0949">S-adenosyl-L-methionine</keyword>
<dbReference type="SFLD" id="SFLDF00288">
    <property type="entry name" value="HemN-like__clustered_with_nucl"/>
    <property type="match status" value="1"/>
</dbReference>
<dbReference type="RefSeq" id="WP_115309733.1">
    <property type="nucleotide sequence ID" value="NZ_UHIO01000001.1"/>
</dbReference>
<keyword evidence="9" id="KW-0004">4Fe-4S</keyword>
<dbReference type="GO" id="GO:0051539">
    <property type="term" value="F:4 iron, 4 sulfur cluster binding"/>
    <property type="evidence" value="ECO:0007669"/>
    <property type="project" value="UniProtKB-UniRule"/>
</dbReference>
<dbReference type="Pfam" id="PF06969">
    <property type="entry name" value="HemN_C"/>
    <property type="match status" value="1"/>
</dbReference>
<dbReference type="SUPFAM" id="SSF102114">
    <property type="entry name" value="Radical SAM enzymes"/>
    <property type="match status" value="1"/>
</dbReference>
<dbReference type="Proteomes" id="UP000255367">
    <property type="component" value="Unassembled WGS sequence"/>
</dbReference>
<feature type="domain" description="Radical SAM core" evidence="10">
    <location>
        <begin position="11"/>
        <end position="250"/>
    </location>
</feature>
<keyword evidence="6 9" id="KW-0408">Iron</keyword>
<evidence type="ECO:0000313" key="12">
    <source>
        <dbReference type="Proteomes" id="UP000255367"/>
    </source>
</evidence>
<dbReference type="GO" id="GO:0046872">
    <property type="term" value="F:metal ion binding"/>
    <property type="evidence" value="ECO:0007669"/>
    <property type="project" value="UniProtKB-UniRule"/>
</dbReference>
<dbReference type="OrthoDB" id="9808022at2"/>
<keyword evidence="12" id="KW-1185">Reference proteome</keyword>